<sequence length="175" mass="19267">MLRSGAIVVGSIALGTTSIGSATAQRGRPDFSSSVWGDGEQWGTKVTGTFDEPRKKHNLDKLFVVTTDHEHPPDHEEHAGHHPHPLPDDQLPVAEAAPGNRAYNGGRWWTHTATWTHQGIHDHDGSVPLLTRYGPANDPNSILFHENLGHIRITEGSPDDTPDFFRCPLLPDKEE</sequence>
<keyword evidence="3" id="KW-1185">Reference proteome</keyword>
<protein>
    <submittedName>
        <fullName evidence="2">Uncharacterized protein</fullName>
    </submittedName>
</protein>
<feature type="region of interest" description="Disordered" evidence="1">
    <location>
        <begin position="69"/>
        <end position="92"/>
    </location>
</feature>
<evidence type="ECO:0000256" key="1">
    <source>
        <dbReference type="SAM" id="MobiDB-lite"/>
    </source>
</evidence>
<evidence type="ECO:0000313" key="3">
    <source>
        <dbReference type="Proteomes" id="UP001257060"/>
    </source>
</evidence>
<name>A0ABU2GM71_9EURY</name>
<dbReference type="RefSeq" id="WP_310926197.1">
    <property type="nucleotide sequence ID" value="NZ_JAMQOP010000006.1"/>
</dbReference>
<accession>A0ABU2GM71</accession>
<feature type="compositionally biased region" description="Basic and acidic residues" evidence="1">
    <location>
        <begin position="69"/>
        <end position="80"/>
    </location>
</feature>
<organism evidence="2 3">
    <name type="scientific">Halogeometricum salsisoli</name>
    <dbReference type="NCBI Taxonomy" id="2950536"/>
    <lineage>
        <taxon>Archaea</taxon>
        <taxon>Methanobacteriati</taxon>
        <taxon>Methanobacteriota</taxon>
        <taxon>Stenosarchaea group</taxon>
        <taxon>Halobacteria</taxon>
        <taxon>Halobacteriales</taxon>
        <taxon>Haloferacaceae</taxon>
        <taxon>Halogeometricum</taxon>
    </lineage>
</organism>
<reference evidence="2 3" key="1">
    <citation type="submission" date="2022-06" db="EMBL/GenBank/DDBJ databases">
        <title>Halogeometricum sp. a new haloarchaeum isolate from saline soil.</title>
        <authorList>
            <person name="Strakova D."/>
            <person name="Galisteo C."/>
            <person name="Sanchez-Porro C."/>
            <person name="Ventosa A."/>
        </authorList>
    </citation>
    <scope>NUCLEOTIDE SEQUENCE [LARGE SCALE GENOMIC DNA]</scope>
    <source>
        <strain evidence="2 3">S1BR25-6</strain>
    </source>
</reference>
<gene>
    <name evidence="2" type="ORF">NDI76_21505</name>
</gene>
<dbReference type="EMBL" id="JAMQOP010000006">
    <property type="protein sequence ID" value="MDS0301314.1"/>
    <property type="molecule type" value="Genomic_DNA"/>
</dbReference>
<proteinExistence type="predicted"/>
<dbReference type="Proteomes" id="UP001257060">
    <property type="component" value="Unassembled WGS sequence"/>
</dbReference>
<evidence type="ECO:0000313" key="2">
    <source>
        <dbReference type="EMBL" id="MDS0301314.1"/>
    </source>
</evidence>
<comment type="caution">
    <text evidence="2">The sequence shown here is derived from an EMBL/GenBank/DDBJ whole genome shotgun (WGS) entry which is preliminary data.</text>
</comment>